<accession>A0A5B7J5Q3</accession>
<organism evidence="2 3">
    <name type="scientific">Portunus trituberculatus</name>
    <name type="common">Swimming crab</name>
    <name type="synonym">Neptunus trituberculatus</name>
    <dbReference type="NCBI Taxonomy" id="210409"/>
    <lineage>
        <taxon>Eukaryota</taxon>
        <taxon>Metazoa</taxon>
        <taxon>Ecdysozoa</taxon>
        <taxon>Arthropoda</taxon>
        <taxon>Crustacea</taxon>
        <taxon>Multicrustacea</taxon>
        <taxon>Malacostraca</taxon>
        <taxon>Eumalacostraca</taxon>
        <taxon>Eucarida</taxon>
        <taxon>Decapoda</taxon>
        <taxon>Pleocyemata</taxon>
        <taxon>Brachyura</taxon>
        <taxon>Eubrachyura</taxon>
        <taxon>Portunoidea</taxon>
        <taxon>Portunidae</taxon>
        <taxon>Portuninae</taxon>
        <taxon>Portunus</taxon>
    </lineage>
</organism>
<evidence type="ECO:0000313" key="3">
    <source>
        <dbReference type="Proteomes" id="UP000324222"/>
    </source>
</evidence>
<evidence type="ECO:0000313" key="2">
    <source>
        <dbReference type="EMBL" id="MPC93161.1"/>
    </source>
</evidence>
<feature type="compositionally biased region" description="Acidic residues" evidence="1">
    <location>
        <begin position="39"/>
        <end position="48"/>
    </location>
</feature>
<comment type="caution">
    <text evidence="2">The sequence shown here is derived from an EMBL/GenBank/DDBJ whole genome shotgun (WGS) entry which is preliminary data.</text>
</comment>
<dbReference type="AlphaFoldDB" id="A0A5B7J5Q3"/>
<dbReference type="Proteomes" id="UP000324222">
    <property type="component" value="Unassembled WGS sequence"/>
</dbReference>
<proteinExistence type="predicted"/>
<protein>
    <submittedName>
        <fullName evidence="2">Uncharacterized protein</fullName>
    </submittedName>
</protein>
<feature type="region of interest" description="Disordered" evidence="1">
    <location>
        <begin position="1"/>
        <end position="48"/>
    </location>
</feature>
<keyword evidence="3" id="KW-1185">Reference proteome</keyword>
<dbReference type="EMBL" id="VSRR010093827">
    <property type="protein sequence ID" value="MPC93161.1"/>
    <property type="molecule type" value="Genomic_DNA"/>
</dbReference>
<evidence type="ECO:0000256" key="1">
    <source>
        <dbReference type="SAM" id="MobiDB-lite"/>
    </source>
</evidence>
<name>A0A5B7J5Q3_PORTR</name>
<feature type="compositionally biased region" description="Polar residues" evidence="1">
    <location>
        <begin position="7"/>
        <end position="21"/>
    </location>
</feature>
<gene>
    <name evidence="2" type="ORF">E2C01_088283</name>
</gene>
<sequence length="48" mass="5393">MVHESKACQNTGPSQPTTSRQGTDRRTCTRPPQVMSEKEETDEESRKG</sequence>
<reference evidence="2 3" key="1">
    <citation type="submission" date="2019-05" db="EMBL/GenBank/DDBJ databases">
        <title>Another draft genome of Portunus trituberculatus and its Hox gene families provides insights of decapod evolution.</title>
        <authorList>
            <person name="Jeong J.-H."/>
            <person name="Song I."/>
            <person name="Kim S."/>
            <person name="Choi T."/>
            <person name="Kim D."/>
            <person name="Ryu S."/>
            <person name="Kim W."/>
        </authorList>
    </citation>
    <scope>NUCLEOTIDE SEQUENCE [LARGE SCALE GENOMIC DNA]</scope>
    <source>
        <tissue evidence="2">Muscle</tissue>
    </source>
</reference>